<organism evidence="2 3">
    <name type="scientific">Actinorhabdospora filicis</name>
    <dbReference type="NCBI Taxonomy" id="1785913"/>
    <lineage>
        <taxon>Bacteria</taxon>
        <taxon>Bacillati</taxon>
        <taxon>Actinomycetota</taxon>
        <taxon>Actinomycetes</taxon>
        <taxon>Micromonosporales</taxon>
        <taxon>Micromonosporaceae</taxon>
        <taxon>Actinorhabdospora</taxon>
    </lineage>
</organism>
<gene>
    <name evidence="2" type="ORF">Afil01_02090</name>
</gene>
<feature type="region of interest" description="Disordered" evidence="1">
    <location>
        <begin position="1"/>
        <end position="26"/>
    </location>
</feature>
<protein>
    <submittedName>
        <fullName evidence="2">Uncharacterized protein</fullName>
    </submittedName>
</protein>
<dbReference type="AlphaFoldDB" id="A0A9W6SG57"/>
<accession>A0A9W6SG57</accession>
<keyword evidence="3" id="KW-1185">Reference proteome</keyword>
<evidence type="ECO:0000256" key="1">
    <source>
        <dbReference type="SAM" id="MobiDB-lite"/>
    </source>
</evidence>
<sequence length="49" mass="5016">MSPDASHHDLDAGVESTGVPFTLSGVPYPMRGAVTSDAPAMDCGNPVEE</sequence>
<name>A0A9W6SG57_9ACTN</name>
<evidence type="ECO:0000313" key="3">
    <source>
        <dbReference type="Proteomes" id="UP001165079"/>
    </source>
</evidence>
<dbReference type="Proteomes" id="UP001165079">
    <property type="component" value="Unassembled WGS sequence"/>
</dbReference>
<dbReference type="EMBL" id="BSTX01000001">
    <property type="protein sequence ID" value="GLZ75402.1"/>
    <property type="molecule type" value="Genomic_DNA"/>
</dbReference>
<dbReference type="RefSeq" id="WP_285660637.1">
    <property type="nucleotide sequence ID" value="NZ_BSTX01000001.1"/>
</dbReference>
<proteinExistence type="predicted"/>
<feature type="compositionally biased region" description="Basic and acidic residues" evidence="1">
    <location>
        <begin position="1"/>
        <end position="11"/>
    </location>
</feature>
<comment type="caution">
    <text evidence="2">The sequence shown here is derived from an EMBL/GenBank/DDBJ whole genome shotgun (WGS) entry which is preliminary data.</text>
</comment>
<reference evidence="2" key="1">
    <citation type="submission" date="2023-03" db="EMBL/GenBank/DDBJ databases">
        <title>Actinorhabdospora filicis NBRC 111898.</title>
        <authorList>
            <person name="Ichikawa N."/>
            <person name="Sato H."/>
            <person name="Tonouchi N."/>
        </authorList>
    </citation>
    <scope>NUCLEOTIDE SEQUENCE</scope>
    <source>
        <strain evidence="2">NBRC 111898</strain>
    </source>
</reference>
<evidence type="ECO:0000313" key="2">
    <source>
        <dbReference type="EMBL" id="GLZ75402.1"/>
    </source>
</evidence>